<evidence type="ECO:0000313" key="1">
    <source>
        <dbReference type="EMBL" id="NHB87190.1"/>
    </source>
</evidence>
<gene>
    <name evidence="1" type="ORF">C5471_05470</name>
</gene>
<keyword evidence="2" id="KW-1185">Reference proteome</keyword>
<accession>A0ABX0GDN0</accession>
<dbReference type="Proteomes" id="UP000697802">
    <property type="component" value="Unassembled WGS sequence"/>
</dbReference>
<protein>
    <submittedName>
        <fullName evidence="1">Uncharacterized protein</fullName>
    </submittedName>
</protein>
<sequence length="69" mass="8222">MPYQENLKTRCPVNLPRLDGVTGADFDKTLRRYRTGYAACAARHNQLVTEIEKREDWNDENNFTDRKRY</sequence>
<dbReference type="EMBL" id="PUJU01000008">
    <property type="protein sequence ID" value="NHB87190.1"/>
    <property type="molecule type" value="Genomic_DNA"/>
</dbReference>
<name>A0ABX0GDN0_9GAMM</name>
<organism evidence="1 2">
    <name type="scientific">Photorhabdus tasmaniensis</name>
    <dbReference type="NCBI Taxonomy" id="1004159"/>
    <lineage>
        <taxon>Bacteria</taxon>
        <taxon>Pseudomonadati</taxon>
        <taxon>Pseudomonadota</taxon>
        <taxon>Gammaproteobacteria</taxon>
        <taxon>Enterobacterales</taxon>
        <taxon>Morganellaceae</taxon>
        <taxon>Photorhabdus</taxon>
    </lineage>
</organism>
<comment type="caution">
    <text evidence="1">The sequence shown here is derived from an EMBL/GenBank/DDBJ whole genome shotgun (WGS) entry which is preliminary data.</text>
</comment>
<evidence type="ECO:0000313" key="2">
    <source>
        <dbReference type="Proteomes" id="UP000697802"/>
    </source>
</evidence>
<proteinExistence type="predicted"/>
<reference evidence="1 2" key="1">
    <citation type="submission" date="2018-02" db="EMBL/GenBank/DDBJ databases">
        <authorList>
            <person name="Machado R.A."/>
        </authorList>
    </citation>
    <scope>NUCLEOTIDE SEQUENCE [LARGE SCALE GENOMIC DNA]</scope>
    <source>
        <strain evidence="1 2">T327</strain>
    </source>
</reference>